<evidence type="ECO:0000256" key="6">
    <source>
        <dbReference type="PIRSR" id="PIRSR613078-2"/>
    </source>
</evidence>
<evidence type="ECO:0000256" key="2">
    <source>
        <dbReference type="ARBA" id="ARBA00012028"/>
    </source>
</evidence>
<feature type="binding site" evidence="6">
    <location>
        <position position="57"/>
    </location>
    <ligand>
        <name>substrate</name>
    </ligand>
</feature>
<gene>
    <name evidence="7" type="ORF">F0361_10915</name>
    <name evidence="8" type="ORF">V1H85_15115</name>
</gene>
<evidence type="ECO:0000313" key="8">
    <source>
        <dbReference type="EMBL" id="MEE1973789.1"/>
    </source>
</evidence>
<dbReference type="EMBL" id="VUOE01000002">
    <property type="protein sequence ID" value="KAA2216511.1"/>
    <property type="molecule type" value="Genomic_DNA"/>
</dbReference>
<protein>
    <recommendedName>
        <fullName evidence="2">phosphoglycerate mutase (2,3-diphosphoglycerate-dependent)</fullName>
        <ecNumber evidence="2">5.4.2.11</ecNumber>
    </recommendedName>
</protein>
<keyword evidence="3" id="KW-0312">Gluconeogenesis</keyword>
<dbReference type="GO" id="GO:0006094">
    <property type="term" value="P:gluconeogenesis"/>
    <property type="evidence" value="ECO:0007669"/>
    <property type="project" value="UniProtKB-KW"/>
</dbReference>
<evidence type="ECO:0000313" key="7">
    <source>
        <dbReference type="EMBL" id="KAA2216511.1"/>
    </source>
</evidence>
<accession>A0A5B2TPJ7</accession>
<sequence>MKNLLFMRHGKSSWDLDVGDQDRPLSQRGITDAHRVGNNLSKANLNPDFVFSSPANRALHTAMICLRNLKFPMTKFQIAMDLYDFSGNQVLDFVKKMDDSLGTVMIFGHNHAFTHLVNSLGDSYIDNVPTSGYVHIRFKQDSWANISQGKIVETIFPKHIK</sequence>
<evidence type="ECO:0000256" key="5">
    <source>
        <dbReference type="ARBA" id="ARBA00023235"/>
    </source>
</evidence>
<reference evidence="8 10" key="2">
    <citation type="submission" date="2024-01" db="EMBL/GenBank/DDBJ databases">
        <title>Maribacter spp. originated from different algae showed divergent polysaccharides utilization ability.</title>
        <authorList>
            <person name="Wang H."/>
            <person name="Wu Y."/>
        </authorList>
    </citation>
    <scope>NUCLEOTIDE SEQUENCE [LARGE SCALE GENOMIC DNA]</scope>
    <source>
        <strain evidence="8 10">KPT27_14</strain>
    </source>
</reference>
<dbReference type="AlphaFoldDB" id="A0A5B2TPJ7"/>
<dbReference type="SUPFAM" id="SSF53254">
    <property type="entry name" value="Phosphoglycerate mutase-like"/>
    <property type="match status" value="1"/>
</dbReference>
<proteinExistence type="inferred from homology"/>
<dbReference type="GO" id="GO:0006096">
    <property type="term" value="P:glycolytic process"/>
    <property type="evidence" value="ECO:0007669"/>
    <property type="project" value="UniProtKB-KW"/>
</dbReference>
<dbReference type="EMBL" id="JAZDDF010000009">
    <property type="protein sequence ID" value="MEE1973789.1"/>
    <property type="molecule type" value="Genomic_DNA"/>
</dbReference>
<evidence type="ECO:0000313" key="9">
    <source>
        <dbReference type="Proteomes" id="UP000323188"/>
    </source>
</evidence>
<keyword evidence="4" id="KW-0324">Glycolysis</keyword>
<dbReference type="EC" id="5.4.2.11" evidence="2"/>
<dbReference type="PANTHER" id="PTHR11931">
    <property type="entry name" value="PHOSPHOGLYCERATE MUTASE"/>
    <property type="match status" value="1"/>
</dbReference>
<organism evidence="7 9">
    <name type="scientific">Maribacter flavus</name>
    <dbReference type="NCBI Taxonomy" id="1658664"/>
    <lineage>
        <taxon>Bacteria</taxon>
        <taxon>Pseudomonadati</taxon>
        <taxon>Bacteroidota</taxon>
        <taxon>Flavobacteriia</taxon>
        <taxon>Flavobacteriales</taxon>
        <taxon>Flavobacteriaceae</taxon>
        <taxon>Maribacter</taxon>
    </lineage>
</organism>
<dbReference type="Proteomes" id="UP001343698">
    <property type="component" value="Unassembled WGS sequence"/>
</dbReference>
<dbReference type="CDD" id="cd07067">
    <property type="entry name" value="HP_PGM_like"/>
    <property type="match status" value="1"/>
</dbReference>
<reference evidence="7 9" key="1">
    <citation type="submission" date="2019-09" db="EMBL/GenBank/DDBJ databases">
        <authorList>
            <person name="Khan S.A."/>
            <person name="Jeon C.O."/>
            <person name="Chun B.H."/>
            <person name="Jeong S.E."/>
        </authorList>
    </citation>
    <scope>NUCLEOTIDE SEQUENCE [LARGE SCALE GENOMIC DNA]</scope>
    <source>
        <strain evidence="7 9">KCTC 42508</strain>
    </source>
</reference>
<comment type="similarity">
    <text evidence="1">Belongs to the phosphoglycerate mutase family. BPG-dependent PGAM subfamily.</text>
</comment>
<name>A0A5B2TPJ7_9FLAO</name>
<dbReference type="InterPro" id="IPR029033">
    <property type="entry name" value="His_PPase_superfam"/>
</dbReference>
<keyword evidence="5" id="KW-0413">Isomerase</keyword>
<evidence type="ECO:0000256" key="1">
    <source>
        <dbReference type="ARBA" id="ARBA00006717"/>
    </source>
</evidence>
<dbReference type="Pfam" id="PF00300">
    <property type="entry name" value="His_Phos_1"/>
    <property type="match status" value="1"/>
</dbReference>
<dbReference type="InterPro" id="IPR005952">
    <property type="entry name" value="Phosphogly_mut1"/>
</dbReference>
<dbReference type="GO" id="GO:0004619">
    <property type="term" value="F:phosphoglycerate mutase activity"/>
    <property type="evidence" value="ECO:0007669"/>
    <property type="project" value="UniProtKB-EC"/>
</dbReference>
<comment type="caution">
    <text evidence="7">The sequence shown here is derived from an EMBL/GenBank/DDBJ whole genome shotgun (WGS) entry which is preliminary data.</text>
</comment>
<dbReference type="SMART" id="SM00855">
    <property type="entry name" value="PGAM"/>
    <property type="match status" value="1"/>
</dbReference>
<evidence type="ECO:0000256" key="3">
    <source>
        <dbReference type="ARBA" id="ARBA00022432"/>
    </source>
</evidence>
<evidence type="ECO:0000313" key="10">
    <source>
        <dbReference type="Proteomes" id="UP001343698"/>
    </source>
</evidence>
<evidence type="ECO:0000256" key="4">
    <source>
        <dbReference type="ARBA" id="ARBA00023152"/>
    </source>
</evidence>
<keyword evidence="10" id="KW-1185">Reference proteome</keyword>
<dbReference type="Gene3D" id="3.40.50.1240">
    <property type="entry name" value="Phosphoglycerate mutase-like"/>
    <property type="match status" value="1"/>
</dbReference>
<dbReference type="RefSeq" id="WP_154918652.1">
    <property type="nucleotide sequence ID" value="NZ_JAZDDF010000009.1"/>
</dbReference>
<dbReference type="Proteomes" id="UP000323188">
    <property type="component" value="Unassembled WGS sequence"/>
</dbReference>
<dbReference type="InterPro" id="IPR013078">
    <property type="entry name" value="His_Pase_superF_clade-1"/>
</dbReference>